<evidence type="ECO:0000313" key="2">
    <source>
        <dbReference type="Proteomes" id="UP000002218"/>
    </source>
</evidence>
<dbReference type="OrthoDB" id="5143202at2"/>
<reference evidence="1 2" key="2">
    <citation type="journal article" date="2010" name="Stand. Genomic Sci.">
        <title>Complete genome sequence of Nakamurella multipartita type strain (Y-104).</title>
        <authorList>
            <person name="Tice H."/>
            <person name="Mayilraj S."/>
            <person name="Sims D."/>
            <person name="Lapidus A."/>
            <person name="Nolan M."/>
            <person name="Lucas S."/>
            <person name="Glavina Del Rio T."/>
            <person name="Copeland A."/>
            <person name="Cheng J.F."/>
            <person name="Meincke L."/>
            <person name="Bruce D."/>
            <person name="Goodwin L."/>
            <person name="Pitluck S."/>
            <person name="Ivanova N."/>
            <person name="Mavromatis K."/>
            <person name="Ovchinnikova G."/>
            <person name="Pati A."/>
            <person name="Chen A."/>
            <person name="Palaniappan K."/>
            <person name="Land M."/>
            <person name="Hauser L."/>
            <person name="Chang Y.J."/>
            <person name="Jeffries C.D."/>
            <person name="Detter J.C."/>
            <person name="Brettin T."/>
            <person name="Rohde M."/>
            <person name="Goker M."/>
            <person name="Bristow J."/>
            <person name="Eisen J.A."/>
            <person name="Markowitz V."/>
            <person name="Hugenholtz P."/>
            <person name="Kyrpides N.C."/>
            <person name="Klenk H.P."/>
            <person name="Chen F."/>
        </authorList>
    </citation>
    <scope>NUCLEOTIDE SEQUENCE [LARGE SCALE GENOMIC DNA]</scope>
    <source>
        <strain evidence="2">ATCC 700099 / DSM 44233 / CIP 104796 / JCM 9543 / NBRC 105858 / Y-104</strain>
    </source>
</reference>
<dbReference type="HOGENOM" id="CLU_052626_4_1_11"/>
<keyword evidence="2" id="KW-1185">Reference proteome</keyword>
<reference evidence="2" key="1">
    <citation type="submission" date="2009-09" db="EMBL/GenBank/DDBJ databases">
        <title>The complete genome of Nakamurella multipartita DSM 44233.</title>
        <authorList>
            <consortium name="US DOE Joint Genome Institute (JGI-PGF)"/>
            <person name="Lucas S."/>
            <person name="Copeland A."/>
            <person name="Lapidus A."/>
            <person name="Glavina del Rio T."/>
            <person name="Dalin E."/>
            <person name="Tice H."/>
            <person name="Bruce D."/>
            <person name="Goodwin L."/>
            <person name="Pitluck S."/>
            <person name="Kyrpides N."/>
            <person name="Mavromatis K."/>
            <person name="Ivanova N."/>
            <person name="Ovchinnikova G."/>
            <person name="Sims D."/>
            <person name="Meincke L."/>
            <person name="Brettin T."/>
            <person name="Detter J.C."/>
            <person name="Han C."/>
            <person name="Larimer F."/>
            <person name="Land M."/>
            <person name="Hauser L."/>
            <person name="Markowitz V."/>
            <person name="Cheng J.-F."/>
            <person name="Hugenholtz P."/>
            <person name="Woyke T."/>
            <person name="Wu D."/>
            <person name="Klenk H.-P."/>
            <person name="Eisen J.A."/>
        </authorList>
    </citation>
    <scope>NUCLEOTIDE SEQUENCE [LARGE SCALE GENOMIC DNA]</scope>
    <source>
        <strain evidence="2">ATCC 700099 / DSM 44233 / CIP 104796 / JCM 9543 / NBRC 105858 / Y-104</strain>
    </source>
</reference>
<evidence type="ECO:0008006" key="3">
    <source>
        <dbReference type="Google" id="ProtNLM"/>
    </source>
</evidence>
<accession>C8XHT1</accession>
<proteinExistence type="predicted"/>
<dbReference type="EMBL" id="CP001737">
    <property type="protein sequence ID" value="ACV80384.1"/>
    <property type="molecule type" value="Genomic_DNA"/>
</dbReference>
<protein>
    <recommendedName>
        <fullName evidence="3">DUF559 domain-containing protein</fullName>
    </recommendedName>
</protein>
<dbReference type="InParanoid" id="C8XHT1"/>
<dbReference type="AlphaFoldDB" id="C8XHT1"/>
<name>C8XHT1_NAKMY</name>
<dbReference type="STRING" id="479431.Namu_4094"/>
<dbReference type="eggNOG" id="COG5340">
    <property type="taxonomic scope" value="Bacteria"/>
</dbReference>
<dbReference type="RefSeq" id="WP_015749209.1">
    <property type="nucleotide sequence ID" value="NC_013235.1"/>
</dbReference>
<gene>
    <name evidence="1" type="ordered locus">Namu_4094</name>
</gene>
<dbReference type="KEGG" id="nml:Namu_4094"/>
<dbReference type="Proteomes" id="UP000002218">
    <property type="component" value="Chromosome"/>
</dbReference>
<organism evidence="1 2">
    <name type="scientific">Nakamurella multipartita (strain ATCC 700099 / DSM 44233 / CIP 104796 / JCM 9543 / NBRC 105858 / Y-104)</name>
    <name type="common">Microsphaera multipartita</name>
    <dbReference type="NCBI Taxonomy" id="479431"/>
    <lineage>
        <taxon>Bacteria</taxon>
        <taxon>Bacillati</taxon>
        <taxon>Actinomycetota</taxon>
        <taxon>Actinomycetes</taxon>
        <taxon>Nakamurellales</taxon>
        <taxon>Nakamurellaceae</taxon>
        <taxon>Nakamurella</taxon>
    </lineage>
</organism>
<sequence length="339" mass="37176">MSVLADRRLLDQLFARWGPVVHLHDVVTGGLPRALLIRGVDRADLIRVGKAAFVRQQDWAAADERERFRLRALAFGLCLREDAHLTGEAAALLLGLPLVDDPSGLPVAIRPGNAHVGHDRSPYGRVRRGYLPLTCRTERARVPVVSPAFCAVDIARHLGPRDGLVVADAVLHTGVDREALTRIAEHMLAYPGIATVAWVAAHADGRAESPLESVARYAFLAADRPVPLSNVWIGAGSRWFRVDHLLPEDGVVLEGDGAVKYRNRPDADVIVTDEKERERLIRGLGYGVVRYTWADAVHRPGLLLHRVQEAARLRPHASLPTGWRLDPPWADADGGSLRG</sequence>
<evidence type="ECO:0000313" key="1">
    <source>
        <dbReference type="EMBL" id="ACV80384.1"/>
    </source>
</evidence>